<sequence length="551" mass="58927">MATDRSEIDPSDPYERSAQTFPVLSEAMVARMLPYGREEAVAKGVALYTRGERSVDFFVVLAGSIQVLDTDEHGVANIFTTHRERQFTGELDLFNDREILVTGQVGEDGRVLRISRANFRRMVSTEADIGEIIMRAFILRRVGLIRHAHGGATLIGSGHSGDTQRLQRFLERNGYPHRLLDIDTDPDAGGFLDCFSLTPEQLPVVIASSERVLRNPPTGELADALGLTETLDPARVHDVVVVGAGPAGLAAAVYAASEGLDTIVIEGLAPGGQAGTSSKIENYLGFPTGISGQALAGRAQVQAQKFGAKLAIARPATALDCSGDPYVVTMEDGQRVSGRSVIVASGARYRKLDVPDYARFEGQGIHYAATAMEANLCSGEEVLVVGGGNSAGQAAVFLSRTVKHLHILVRSRGLAETMSDYLVQRILSSNQITLHTHCQVTGLEGGDYLRHVTWTDVKSGEERRHDISNMFVMIGAEPNTDWLDGCLALDDKGFVKTGTDAAGSTSPYATSKPGIFAIGDVRAGSVKRVASGVGEGSVVVSAVHRFLHPMD</sequence>
<dbReference type="InterPro" id="IPR018490">
    <property type="entry name" value="cNMP-bd_dom_sf"/>
</dbReference>
<proteinExistence type="predicted"/>
<dbReference type="Pfam" id="PF07992">
    <property type="entry name" value="Pyr_redox_2"/>
    <property type="match status" value="1"/>
</dbReference>
<dbReference type="PROSITE" id="PS50042">
    <property type="entry name" value="CNMP_BINDING_3"/>
    <property type="match status" value="1"/>
</dbReference>
<keyword evidence="2 4" id="KW-0560">Oxidoreductase</keyword>
<dbReference type="EMBL" id="CZQE01000164">
    <property type="protein sequence ID" value="CUS44635.1"/>
    <property type="molecule type" value="Genomic_DNA"/>
</dbReference>
<dbReference type="Gene3D" id="2.60.120.10">
    <property type="entry name" value="Jelly Rolls"/>
    <property type="match status" value="1"/>
</dbReference>
<dbReference type="EC" id="1.8.1.9" evidence="4"/>
<dbReference type="PANTHER" id="PTHR48105">
    <property type="entry name" value="THIOREDOXIN REDUCTASE 1-RELATED-RELATED"/>
    <property type="match status" value="1"/>
</dbReference>
<keyword evidence="1" id="KW-0285">Flavoprotein</keyword>
<dbReference type="InterPro" id="IPR050097">
    <property type="entry name" value="Ferredoxin-NADP_redctase_2"/>
</dbReference>
<dbReference type="SUPFAM" id="SSF51206">
    <property type="entry name" value="cAMP-binding domain-like"/>
    <property type="match status" value="1"/>
</dbReference>
<dbReference type="AlphaFoldDB" id="A0A160TI75"/>
<dbReference type="InterPro" id="IPR000595">
    <property type="entry name" value="cNMP-bd_dom"/>
</dbReference>
<accession>A0A160TI75</accession>
<dbReference type="InterPro" id="IPR014710">
    <property type="entry name" value="RmlC-like_jellyroll"/>
</dbReference>
<name>A0A160TI75_9ZZZZ</name>
<protein>
    <submittedName>
        <fullName evidence="4">Thioredoxin reductase</fullName>
        <ecNumber evidence="4">1.8.1.9</ecNumber>
    </submittedName>
</protein>
<dbReference type="SUPFAM" id="SSF51905">
    <property type="entry name" value="FAD/NAD(P)-binding domain"/>
    <property type="match status" value="1"/>
</dbReference>
<dbReference type="PRINTS" id="PR00368">
    <property type="entry name" value="FADPNR"/>
</dbReference>
<dbReference type="GO" id="GO:0004791">
    <property type="term" value="F:thioredoxin-disulfide reductase (NADPH) activity"/>
    <property type="evidence" value="ECO:0007669"/>
    <property type="project" value="UniProtKB-EC"/>
</dbReference>
<evidence type="ECO:0000256" key="2">
    <source>
        <dbReference type="ARBA" id="ARBA00023002"/>
    </source>
</evidence>
<dbReference type="InterPro" id="IPR023753">
    <property type="entry name" value="FAD/NAD-binding_dom"/>
</dbReference>
<dbReference type="Pfam" id="PF00027">
    <property type="entry name" value="cNMP_binding"/>
    <property type="match status" value="1"/>
</dbReference>
<dbReference type="Gene3D" id="3.50.50.60">
    <property type="entry name" value="FAD/NAD(P)-binding domain"/>
    <property type="match status" value="2"/>
</dbReference>
<gene>
    <name evidence="4" type="ORF">MGWOODY_Smn2939</name>
</gene>
<feature type="domain" description="Cyclic nucleotide-binding" evidence="3">
    <location>
        <begin position="20"/>
        <end position="140"/>
    </location>
</feature>
<evidence type="ECO:0000256" key="1">
    <source>
        <dbReference type="ARBA" id="ARBA00022630"/>
    </source>
</evidence>
<evidence type="ECO:0000259" key="3">
    <source>
        <dbReference type="PROSITE" id="PS50042"/>
    </source>
</evidence>
<dbReference type="InterPro" id="IPR036188">
    <property type="entry name" value="FAD/NAD-bd_sf"/>
</dbReference>
<dbReference type="SMART" id="SM00100">
    <property type="entry name" value="cNMP"/>
    <property type="match status" value="1"/>
</dbReference>
<dbReference type="CDD" id="cd00038">
    <property type="entry name" value="CAP_ED"/>
    <property type="match status" value="1"/>
</dbReference>
<dbReference type="PRINTS" id="PR00469">
    <property type="entry name" value="PNDRDTASEII"/>
</dbReference>
<organism evidence="4">
    <name type="scientific">hydrothermal vent metagenome</name>
    <dbReference type="NCBI Taxonomy" id="652676"/>
    <lineage>
        <taxon>unclassified sequences</taxon>
        <taxon>metagenomes</taxon>
        <taxon>ecological metagenomes</taxon>
    </lineage>
</organism>
<evidence type="ECO:0000313" key="4">
    <source>
        <dbReference type="EMBL" id="CUS44635.1"/>
    </source>
</evidence>
<reference evidence="4" key="1">
    <citation type="submission" date="2015-10" db="EMBL/GenBank/DDBJ databases">
        <authorList>
            <person name="Gilbert D.G."/>
        </authorList>
    </citation>
    <scope>NUCLEOTIDE SEQUENCE</scope>
</reference>